<accession>A0AC35G0S8</accession>
<sequence>MFPTVKIRLEGCDPDLLYYVFLDVVPVDDRRYRYVYNKSSWLTAGKAEPSPDTRIYLHPDSPFPGRQLSSQVISFEKAKLTNSDVDRVGHLVLNSMHKYQPRVHVVCRERNYPLQSSRVDLSCEDYKSFQFTETQFMAVTAYQNQLITKLKIEKNPFAKGFRDPSGRSTEMELERHLERLPRFPFGGISNSTAAAAAAFMFGQFPFPMPPPTSSGAPNDWLFANLAATAAMANSMGNLFQKFNFPSLVPTSLSNPLPKSSPHPEPEIPSIEEEDDDESVDVISNDNHQGTSSN</sequence>
<proteinExistence type="predicted"/>
<name>A0AC35G0S8_9BILA</name>
<reference evidence="2" key="1">
    <citation type="submission" date="2022-11" db="UniProtKB">
        <authorList>
            <consortium name="WormBaseParasite"/>
        </authorList>
    </citation>
    <scope>IDENTIFICATION</scope>
</reference>
<protein>
    <submittedName>
        <fullName evidence="2">T-box domain-containing protein</fullName>
    </submittedName>
</protein>
<dbReference type="WBParaSite" id="PS1159_v2.g22828.t1">
    <property type="protein sequence ID" value="PS1159_v2.g22828.t1"/>
    <property type="gene ID" value="PS1159_v2.g22828"/>
</dbReference>
<organism evidence="1 2">
    <name type="scientific">Panagrolaimus sp. PS1159</name>
    <dbReference type="NCBI Taxonomy" id="55785"/>
    <lineage>
        <taxon>Eukaryota</taxon>
        <taxon>Metazoa</taxon>
        <taxon>Ecdysozoa</taxon>
        <taxon>Nematoda</taxon>
        <taxon>Chromadorea</taxon>
        <taxon>Rhabditida</taxon>
        <taxon>Tylenchina</taxon>
        <taxon>Panagrolaimomorpha</taxon>
        <taxon>Panagrolaimoidea</taxon>
        <taxon>Panagrolaimidae</taxon>
        <taxon>Panagrolaimus</taxon>
    </lineage>
</organism>
<dbReference type="Proteomes" id="UP000887580">
    <property type="component" value="Unplaced"/>
</dbReference>
<evidence type="ECO:0000313" key="1">
    <source>
        <dbReference type="Proteomes" id="UP000887580"/>
    </source>
</evidence>
<evidence type="ECO:0000313" key="2">
    <source>
        <dbReference type="WBParaSite" id="PS1159_v2.g22828.t1"/>
    </source>
</evidence>